<dbReference type="Pfam" id="PF01590">
    <property type="entry name" value="GAF"/>
    <property type="match status" value="1"/>
</dbReference>
<dbReference type="InterPro" id="IPR004358">
    <property type="entry name" value="Sig_transdc_His_kin-like_C"/>
</dbReference>
<feature type="domain" description="Histidine kinase" evidence="7">
    <location>
        <begin position="603"/>
        <end position="832"/>
    </location>
</feature>
<feature type="domain" description="PAC" evidence="9">
    <location>
        <begin position="386"/>
        <end position="438"/>
    </location>
</feature>
<evidence type="ECO:0000256" key="6">
    <source>
        <dbReference type="SAM" id="Coils"/>
    </source>
</evidence>
<dbReference type="Pfam" id="PF02518">
    <property type="entry name" value="HATPase_c"/>
    <property type="match status" value="1"/>
</dbReference>
<keyword evidence="3" id="KW-0597">Phosphoprotein</keyword>
<evidence type="ECO:0000259" key="8">
    <source>
        <dbReference type="PROSITE" id="PS50112"/>
    </source>
</evidence>
<dbReference type="PANTHER" id="PTHR43304">
    <property type="entry name" value="PHYTOCHROME-LIKE PROTEIN CPH1"/>
    <property type="match status" value="1"/>
</dbReference>
<evidence type="ECO:0000256" key="4">
    <source>
        <dbReference type="ARBA" id="ARBA00022679"/>
    </source>
</evidence>
<dbReference type="Pfam" id="PF13426">
    <property type="entry name" value="PAS_9"/>
    <property type="match status" value="1"/>
</dbReference>
<accession>A0A418M1K6</accession>
<feature type="domain" description="PAC" evidence="9">
    <location>
        <begin position="515"/>
        <end position="567"/>
    </location>
</feature>
<evidence type="ECO:0000313" key="10">
    <source>
        <dbReference type="EMBL" id="RIV19470.1"/>
    </source>
</evidence>
<dbReference type="PRINTS" id="PR00344">
    <property type="entry name" value="BCTRLSENSOR"/>
</dbReference>
<dbReference type="Gene3D" id="2.10.70.100">
    <property type="match status" value="2"/>
</dbReference>
<dbReference type="AlphaFoldDB" id="A0A418M1K6"/>
<dbReference type="CDD" id="cd00130">
    <property type="entry name" value="PAS"/>
    <property type="match status" value="3"/>
</dbReference>
<name>A0A418M1K6_9BACT</name>
<dbReference type="InterPro" id="IPR005467">
    <property type="entry name" value="His_kinase_dom"/>
</dbReference>
<reference evidence="10 11" key="1">
    <citation type="submission" date="2018-08" db="EMBL/GenBank/DDBJ databases">
        <title>Fibrisoma montanum sp. nov., isolated from Danxia mountain soil.</title>
        <authorList>
            <person name="Huang Y."/>
        </authorList>
    </citation>
    <scope>NUCLEOTIDE SEQUENCE [LARGE SCALE GENOMIC DNA]</scope>
    <source>
        <strain evidence="10 11">HYT19</strain>
    </source>
</reference>
<proteinExistence type="predicted"/>
<dbReference type="Gene3D" id="3.30.450.20">
    <property type="entry name" value="PAS domain"/>
    <property type="match status" value="3"/>
</dbReference>
<dbReference type="InterPro" id="IPR000014">
    <property type="entry name" value="PAS"/>
</dbReference>
<evidence type="ECO:0000259" key="9">
    <source>
        <dbReference type="PROSITE" id="PS50113"/>
    </source>
</evidence>
<dbReference type="InterPro" id="IPR003018">
    <property type="entry name" value="GAF"/>
</dbReference>
<dbReference type="InterPro" id="IPR000700">
    <property type="entry name" value="PAS-assoc_C"/>
</dbReference>
<comment type="caution">
    <text evidence="10">The sequence shown here is derived from an EMBL/GenBank/DDBJ whole genome shotgun (WGS) entry which is preliminary data.</text>
</comment>
<evidence type="ECO:0000313" key="11">
    <source>
        <dbReference type="Proteomes" id="UP000283523"/>
    </source>
</evidence>
<keyword evidence="6" id="KW-0175">Coiled coil</keyword>
<feature type="domain" description="PAS" evidence="8">
    <location>
        <begin position="439"/>
        <end position="510"/>
    </location>
</feature>
<dbReference type="EMBL" id="QXED01000008">
    <property type="protein sequence ID" value="RIV19470.1"/>
    <property type="molecule type" value="Genomic_DNA"/>
</dbReference>
<dbReference type="CDD" id="cd00082">
    <property type="entry name" value="HisKA"/>
    <property type="match status" value="1"/>
</dbReference>
<protein>
    <recommendedName>
        <fullName evidence="2">histidine kinase</fullName>
        <ecNumber evidence="2">2.7.13.3</ecNumber>
    </recommendedName>
</protein>
<evidence type="ECO:0000259" key="7">
    <source>
        <dbReference type="PROSITE" id="PS50109"/>
    </source>
</evidence>
<dbReference type="Gene3D" id="3.30.565.10">
    <property type="entry name" value="Histidine kinase-like ATPase, C-terminal domain"/>
    <property type="match status" value="1"/>
</dbReference>
<feature type="domain" description="PAS" evidence="8">
    <location>
        <begin position="190"/>
        <end position="246"/>
    </location>
</feature>
<sequence>MVHVSQFLLLGKYVIMVNTFGKAIIPENEAGRLRALHHYDLIDSPPEEAFNNIARIMAQVFGVPIALISLVDEQQVVFKANVGMPGVERTDRGVSLCSLAVLEPEPTVFEDALREPCLLANPLVTGDFGLQFYAGAPLITHDGYAIGTACVIDKQPRPFTEADRQLLVRFATLIMDEIERRLAFQRQREQEEQYKRIFLATSDAILIVDDEGRITEANPVACRLYGYAYDEFRQLNHTDLIHPDDQASGPAPSEGAPFEIDRTHRHKTGKPIQVTVKGQTFTYKGRPHRMLAITDITLRKETEAVLQRTQILLQTALSAGRVATWLWELPTNRIYADENLARLVSITNQRAAAGLSLDEFINAIHPNDRKRVQAQFQTAVDARQGFDTEYRIVLADGDIRWVIVRAQFADHSAQLPDLLLGVLVDITDRKLAELRYLESEEQLKLAIDAASLGTWDFNLITGRVQWSDTCKELFGLSPGAPVTADVLLDRVHPDDRERVREANAQALNPDGDGQHNLIFRTVDLEGHQRWVHAKGKTIRNEQGQLVRFTGIVFDVSEVKQSQEALRRSAEELEQRVAERTRALNEANQQLQKSNESLSEFAYVASHDLQEPLRKIQAFGDILLNGHSQNLDKEGLDILQRMQASAYRMSNLVRDLLTYSRLSTQTVRHEPVSLTEVMAGVVEDLELVIQDTDAILDVGELPILEGDPMQLRQLVQNLLSNALKFRRPAVTPCIQVQATRVDAADLPDSTTPVRRAPAYHRIRVTDNGIGFDNRYAERIFQVFQRLHGRSQYAGTGIGLAVCQKVVANHGGIIKATGQPGQGATFDIYLPVNDPLRPSI</sequence>
<dbReference type="EC" id="2.7.13.3" evidence="2"/>
<dbReference type="Pfam" id="PF00512">
    <property type="entry name" value="HisKA"/>
    <property type="match status" value="1"/>
</dbReference>
<comment type="catalytic activity">
    <reaction evidence="1">
        <text>ATP + protein L-histidine = ADP + protein N-phospho-L-histidine.</text>
        <dbReference type="EC" id="2.7.13.3"/>
    </reaction>
</comment>
<evidence type="ECO:0000256" key="5">
    <source>
        <dbReference type="ARBA" id="ARBA00022777"/>
    </source>
</evidence>
<dbReference type="SUPFAM" id="SSF47384">
    <property type="entry name" value="Homodimeric domain of signal transducing histidine kinase"/>
    <property type="match status" value="1"/>
</dbReference>
<dbReference type="InterPro" id="IPR001610">
    <property type="entry name" value="PAC"/>
</dbReference>
<dbReference type="SUPFAM" id="SSF55785">
    <property type="entry name" value="PYP-like sensor domain (PAS domain)"/>
    <property type="match status" value="3"/>
</dbReference>
<dbReference type="InterPro" id="IPR036890">
    <property type="entry name" value="HATPase_C_sf"/>
</dbReference>
<dbReference type="PROSITE" id="PS50112">
    <property type="entry name" value="PAS"/>
    <property type="match status" value="2"/>
</dbReference>
<dbReference type="PROSITE" id="PS50113">
    <property type="entry name" value="PAC"/>
    <property type="match status" value="2"/>
</dbReference>
<keyword evidence="4" id="KW-0808">Transferase</keyword>
<dbReference type="Gene3D" id="3.30.450.40">
    <property type="match status" value="1"/>
</dbReference>
<dbReference type="InterPro" id="IPR003661">
    <property type="entry name" value="HisK_dim/P_dom"/>
</dbReference>
<dbReference type="SMART" id="SM00065">
    <property type="entry name" value="GAF"/>
    <property type="match status" value="1"/>
</dbReference>
<organism evidence="10 11">
    <name type="scientific">Fibrisoma montanum</name>
    <dbReference type="NCBI Taxonomy" id="2305895"/>
    <lineage>
        <taxon>Bacteria</taxon>
        <taxon>Pseudomonadati</taxon>
        <taxon>Bacteroidota</taxon>
        <taxon>Cytophagia</taxon>
        <taxon>Cytophagales</taxon>
        <taxon>Spirosomataceae</taxon>
        <taxon>Fibrisoma</taxon>
    </lineage>
</organism>
<dbReference type="InterPro" id="IPR003594">
    <property type="entry name" value="HATPase_dom"/>
</dbReference>
<dbReference type="SUPFAM" id="SSF55781">
    <property type="entry name" value="GAF domain-like"/>
    <property type="match status" value="1"/>
</dbReference>
<dbReference type="SMART" id="SM00086">
    <property type="entry name" value="PAC"/>
    <property type="match status" value="3"/>
</dbReference>
<dbReference type="InterPro" id="IPR013655">
    <property type="entry name" value="PAS_fold_3"/>
</dbReference>
<keyword evidence="11" id="KW-1185">Reference proteome</keyword>
<gene>
    <name evidence="10" type="ORF">DYU11_25585</name>
</gene>
<dbReference type="SMART" id="SM00091">
    <property type="entry name" value="PAS"/>
    <property type="match status" value="3"/>
</dbReference>
<feature type="coiled-coil region" evidence="6">
    <location>
        <begin position="555"/>
        <end position="596"/>
    </location>
</feature>
<dbReference type="PANTHER" id="PTHR43304:SF1">
    <property type="entry name" value="PAC DOMAIN-CONTAINING PROTEIN"/>
    <property type="match status" value="1"/>
</dbReference>
<evidence type="ECO:0000256" key="2">
    <source>
        <dbReference type="ARBA" id="ARBA00012438"/>
    </source>
</evidence>
<dbReference type="Gene3D" id="1.10.287.130">
    <property type="match status" value="1"/>
</dbReference>
<keyword evidence="5" id="KW-0418">Kinase</keyword>
<evidence type="ECO:0000256" key="3">
    <source>
        <dbReference type="ARBA" id="ARBA00022553"/>
    </source>
</evidence>
<dbReference type="SMART" id="SM00387">
    <property type="entry name" value="HATPase_c"/>
    <property type="match status" value="1"/>
</dbReference>
<dbReference type="Proteomes" id="UP000283523">
    <property type="component" value="Unassembled WGS sequence"/>
</dbReference>
<dbReference type="NCBIfam" id="TIGR00229">
    <property type="entry name" value="sensory_box"/>
    <property type="match status" value="3"/>
</dbReference>
<dbReference type="SMART" id="SM00388">
    <property type="entry name" value="HisKA"/>
    <property type="match status" value="1"/>
</dbReference>
<dbReference type="SUPFAM" id="SSF55874">
    <property type="entry name" value="ATPase domain of HSP90 chaperone/DNA topoisomerase II/histidine kinase"/>
    <property type="match status" value="1"/>
</dbReference>
<dbReference type="PROSITE" id="PS50109">
    <property type="entry name" value="HIS_KIN"/>
    <property type="match status" value="1"/>
</dbReference>
<evidence type="ECO:0000256" key="1">
    <source>
        <dbReference type="ARBA" id="ARBA00000085"/>
    </source>
</evidence>
<dbReference type="GO" id="GO:0000155">
    <property type="term" value="F:phosphorelay sensor kinase activity"/>
    <property type="evidence" value="ECO:0007669"/>
    <property type="project" value="InterPro"/>
</dbReference>
<dbReference type="InterPro" id="IPR029016">
    <property type="entry name" value="GAF-like_dom_sf"/>
</dbReference>
<dbReference type="InterPro" id="IPR036097">
    <property type="entry name" value="HisK_dim/P_sf"/>
</dbReference>
<dbReference type="Pfam" id="PF08447">
    <property type="entry name" value="PAS_3"/>
    <property type="match status" value="2"/>
</dbReference>
<dbReference type="InterPro" id="IPR052162">
    <property type="entry name" value="Sensor_kinase/Photoreceptor"/>
</dbReference>
<dbReference type="InterPro" id="IPR035965">
    <property type="entry name" value="PAS-like_dom_sf"/>
</dbReference>